<dbReference type="PANTHER" id="PTHR44324">
    <property type="entry name" value="WD40 REPEAT DOMAIN 95"/>
    <property type="match status" value="1"/>
</dbReference>
<protein>
    <submittedName>
        <fullName evidence="3">WD40/YVTN repeat-like-containing domain,WD40 repeat,WD40-repeat-containing domain</fullName>
    </submittedName>
</protein>
<dbReference type="PROSITE" id="PS50082">
    <property type="entry name" value="WD_REPEATS_2"/>
    <property type="match status" value="1"/>
</dbReference>
<name>A0A5E4N1Z4_9HEMI</name>
<evidence type="ECO:0000256" key="1">
    <source>
        <dbReference type="ARBA" id="ARBA00022737"/>
    </source>
</evidence>
<organism evidence="3 4">
    <name type="scientific">Cinara cedri</name>
    <dbReference type="NCBI Taxonomy" id="506608"/>
    <lineage>
        <taxon>Eukaryota</taxon>
        <taxon>Metazoa</taxon>
        <taxon>Ecdysozoa</taxon>
        <taxon>Arthropoda</taxon>
        <taxon>Hexapoda</taxon>
        <taxon>Insecta</taxon>
        <taxon>Pterygota</taxon>
        <taxon>Neoptera</taxon>
        <taxon>Paraneoptera</taxon>
        <taxon>Hemiptera</taxon>
        <taxon>Sternorrhyncha</taxon>
        <taxon>Aphidomorpha</taxon>
        <taxon>Aphidoidea</taxon>
        <taxon>Aphididae</taxon>
        <taxon>Lachninae</taxon>
        <taxon>Cinara</taxon>
    </lineage>
</organism>
<dbReference type="InterPro" id="IPR036322">
    <property type="entry name" value="WD40_repeat_dom_sf"/>
</dbReference>
<keyword evidence="4" id="KW-1185">Reference proteome</keyword>
<reference evidence="3 4" key="1">
    <citation type="submission" date="2019-08" db="EMBL/GenBank/DDBJ databases">
        <authorList>
            <person name="Alioto T."/>
            <person name="Alioto T."/>
            <person name="Gomez Garrido J."/>
        </authorList>
    </citation>
    <scope>NUCLEOTIDE SEQUENCE [LARGE SCALE GENOMIC DNA]</scope>
</reference>
<gene>
    <name evidence="3" type="ORF">CINCED_3A001202</name>
</gene>
<sequence length="700" mass="81024">MTSISNSNSSLSVDYSLDSREGSELNKQSKLINILDVSQLKNLKMYFFYNDHKEHSLKKEEFVESICSITGNNLYIKEAEDFFEQVCVEDFNTKEDIIFWKQVLNEIRYNTTFFQDAWITTPFDQNNITMHLMSHCKHESIVKVISIETEEFFCYTVLSRLGQVGIYDGHLNLLREYVLQLSQCPDDLVRTARRRHNIWINDSVYMPDAQFITIAVSDGSIHFIDTVCLVHVPTFCITGLKTTPTCLEYCPGSISLLFIGDDKGSIGHIEFLQPKRSLFKRDPTNKVDTYLWKELESQQEWVKIHTFGVPIHPDSIKYITYCQSDEATISCCQNYKKSLVIKHLRDEWEPYIFHIQHGIHCFHYNETLKLLVTGCACIVYIWNPLVTKMYLAKLEGHKKSIVDVRIYENFNLVISISKDEVLMVWSLNTYVCLQTIQFDFPVYNVLGKVVEFTTQTFYPGPVIKKPPEEQKASLKSIDASNITSLPTSIYMPKENWESEILLIVCSNYISTIKQNLKDYSQNHSPLPPPVEDKKPALPLEWSFSNTDRITIDETDSTLIESPKVDDEEIEYVFIESRPPLDHEAFNIDTLKKPTNTKIKSYVDEMVKNGTPYLAMCLSPVYKLEISKNLMLSETTKSKFPFLEKIDEIFCDGISYDERKKSVVKEKNKGKSINITKLMKIIDQLELNEDDDIASILNKYI</sequence>
<feature type="repeat" description="WD" evidence="2">
    <location>
        <begin position="394"/>
        <end position="435"/>
    </location>
</feature>
<accession>A0A5E4N1Z4</accession>
<dbReference type="AlphaFoldDB" id="A0A5E4N1Z4"/>
<proteinExistence type="predicted"/>
<keyword evidence="1" id="KW-0677">Repeat</keyword>
<dbReference type="PROSITE" id="PS50294">
    <property type="entry name" value="WD_REPEATS_REGION"/>
    <property type="match status" value="1"/>
</dbReference>
<dbReference type="Gene3D" id="2.130.10.10">
    <property type="entry name" value="YVTN repeat-like/Quinoprotein amine dehydrogenase"/>
    <property type="match status" value="1"/>
</dbReference>
<dbReference type="PANTHER" id="PTHR44324:SF3">
    <property type="entry name" value="WD REPEAT-CONTAINING PROTEIN 49-LIKE"/>
    <property type="match status" value="1"/>
</dbReference>
<dbReference type="SMART" id="SM00320">
    <property type="entry name" value="WD40"/>
    <property type="match status" value="3"/>
</dbReference>
<dbReference type="OrthoDB" id="691673at2759"/>
<evidence type="ECO:0000313" key="4">
    <source>
        <dbReference type="Proteomes" id="UP000325440"/>
    </source>
</evidence>
<evidence type="ECO:0000256" key="2">
    <source>
        <dbReference type="PROSITE-ProRule" id="PRU00221"/>
    </source>
</evidence>
<dbReference type="InterPro" id="IPR015943">
    <property type="entry name" value="WD40/YVTN_repeat-like_dom_sf"/>
</dbReference>
<evidence type="ECO:0000313" key="3">
    <source>
        <dbReference type="EMBL" id="VVC35692.1"/>
    </source>
</evidence>
<dbReference type="InterPro" id="IPR001680">
    <property type="entry name" value="WD40_rpt"/>
</dbReference>
<dbReference type="SUPFAM" id="SSF50978">
    <property type="entry name" value="WD40 repeat-like"/>
    <property type="match status" value="1"/>
</dbReference>
<keyword evidence="2" id="KW-0853">WD repeat</keyword>
<dbReference type="Proteomes" id="UP000325440">
    <property type="component" value="Unassembled WGS sequence"/>
</dbReference>
<dbReference type="EMBL" id="CABPRJ010001427">
    <property type="protein sequence ID" value="VVC35692.1"/>
    <property type="molecule type" value="Genomic_DNA"/>
</dbReference>
<dbReference type="InterPro" id="IPR051242">
    <property type="entry name" value="WD-EF-hand_domain"/>
</dbReference>